<dbReference type="InterPro" id="IPR015943">
    <property type="entry name" value="WD40/YVTN_repeat-like_dom_sf"/>
</dbReference>
<evidence type="ECO:0000256" key="3">
    <source>
        <dbReference type="SAM" id="MobiDB-lite"/>
    </source>
</evidence>
<dbReference type="AlphaFoldDB" id="A0A2W5TIU6"/>
<dbReference type="InterPro" id="IPR050282">
    <property type="entry name" value="Cycloisomerase_2"/>
</dbReference>
<keyword evidence="2" id="KW-0119">Carbohydrate metabolism</keyword>
<protein>
    <submittedName>
        <fullName evidence="4">Lactonase family protein</fullName>
    </submittedName>
</protein>
<keyword evidence="2" id="KW-0313">Glucose metabolism</keyword>
<evidence type="ECO:0000256" key="2">
    <source>
        <dbReference type="ARBA" id="ARBA00022526"/>
    </source>
</evidence>
<dbReference type="InterPro" id="IPR019405">
    <property type="entry name" value="Lactonase_7-beta_prop"/>
</dbReference>
<evidence type="ECO:0000313" key="4">
    <source>
        <dbReference type="EMBL" id="PZR13183.1"/>
    </source>
</evidence>
<comment type="similarity">
    <text evidence="1">Belongs to the cycloisomerase 2 family.</text>
</comment>
<dbReference type="EMBL" id="QFQP01000010">
    <property type="protein sequence ID" value="PZR13183.1"/>
    <property type="molecule type" value="Genomic_DNA"/>
</dbReference>
<sequence>MRTLLVVPLVLAGCSAMTEPPDASVDSGTSMDAGLVVDSGSEDAGTDAGGLDAGHPEDAGTPDAGTPDAGVDVPRQLVFTGGGNLIRVFAFEEDGGLRALGQVNAGSGASFLAADLPRGRLYAVNEGSAQIAAFAFDARDAGLTLLNRVSSGGGGPAHVSVDRSGRFVFAANYGGGSVSVLPVTDAGLAAPTQTIGALGQAHQIFSDAANRFVYAPCKQADFVAQFAFDGGVLTPLSPPALDTDDNAGPRHLALHPTLPRAYLINELSSTVQTLAIDAQGRLTSLQTLSSLPSNFAGSNTGAELVVHPNGRFVFASNRGHQSIVRFSVNATSGELTLLGHTPTEGNHPRHFSLDATGRWLLVGNQQSDNVVLFALDDATGALTSRGVVATVNDVAFAGFVTAP</sequence>
<name>A0A2W5TIU6_9BACT</name>
<evidence type="ECO:0000313" key="5">
    <source>
        <dbReference type="Proteomes" id="UP000249061"/>
    </source>
</evidence>
<dbReference type="PANTHER" id="PTHR30344:SF1">
    <property type="entry name" value="6-PHOSPHOGLUCONOLACTONASE"/>
    <property type="match status" value="1"/>
</dbReference>
<feature type="region of interest" description="Disordered" evidence="3">
    <location>
        <begin position="18"/>
        <end position="69"/>
    </location>
</feature>
<comment type="caution">
    <text evidence="4">The sequence shown here is derived from an EMBL/GenBank/DDBJ whole genome shotgun (WGS) entry which is preliminary data.</text>
</comment>
<gene>
    <name evidence="4" type="ORF">DI536_12895</name>
</gene>
<dbReference type="GO" id="GO:0006006">
    <property type="term" value="P:glucose metabolic process"/>
    <property type="evidence" value="ECO:0007669"/>
    <property type="project" value="UniProtKB-KW"/>
</dbReference>
<evidence type="ECO:0000256" key="1">
    <source>
        <dbReference type="ARBA" id="ARBA00005564"/>
    </source>
</evidence>
<dbReference type="SUPFAM" id="SSF51004">
    <property type="entry name" value="C-terminal (heme d1) domain of cytochrome cd1-nitrite reductase"/>
    <property type="match status" value="1"/>
</dbReference>
<reference evidence="4 5" key="1">
    <citation type="submission" date="2017-08" db="EMBL/GenBank/DDBJ databases">
        <title>Infants hospitalized years apart are colonized by the same room-sourced microbial strains.</title>
        <authorList>
            <person name="Brooks B."/>
            <person name="Olm M.R."/>
            <person name="Firek B.A."/>
            <person name="Baker R."/>
            <person name="Thomas B.C."/>
            <person name="Morowitz M.J."/>
            <person name="Banfield J.F."/>
        </authorList>
    </citation>
    <scope>NUCLEOTIDE SEQUENCE [LARGE SCALE GENOMIC DNA]</scope>
    <source>
        <strain evidence="4">S2_003_000_R2_14</strain>
    </source>
</reference>
<dbReference type="Proteomes" id="UP000249061">
    <property type="component" value="Unassembled WGS sequence"/>
</dbReference>
<accession>A0A2W5TIU6</accession>
<dbReference type="Gene3D" id="2.130.10.10">
    <property type="entry name" value="YVTN repeat-like/Quinoprotein amine dehydrogenase"/>
    <property type="match status" value="1"/>
</dbReference>
<dbReference type="InterPro" id="IPR011048">
    <property type="entry name" value="Haem_d1_sf"/>
</dbReference>
<dbReference type="GO" id="GO:0005829">
    <property type="term" value="C:cytosol"/>
    <property type="evidence" value="ECO:0007669"/>
    <property type="project" value="TreeGrafter"/>
</dbReference>
<dbReference type="GO" id="GO:0017057">
    <property type="term" value="F:6-phosphogluconolactonase activity"/>
    <property type="evidence" value="ECO:0007669"/>
    <property type="project" value="TreeGrafter"/>
</dbReference>
<organism evidence="4 5">
    <name type="scientific">Archangium gephyra</name>
    <dbReference type="NCBI Taxonomy" id="48"/>
    <lineage>
        <taxon>Bacteria</taxon>
        <taxon>Pseudomonadati</taxon>
        <taxon>Myxococcota</taxon>
        <taxon>Myxococcia</taxon>
        <taxon>Myxococcales</taxon>
        <taxon>Cystobacterineae</taxon>
        <taxon>Archangiaceae</taxon>
        <taxon>Archangium</taxon>
    </lineage>
</organism>
<dbReference type="PANTHER" id="PTHR30344">
    <property type="entry name" value="6-PHOSPHOGLUCONOLACTONASE-RELATED"/>
    <property type="match status" value="1"/>
</dbReference>
<dbReference type="Pfam" id="PF10282">
    <property type="entry name" value="Lactonase"/>
    <property type="match status" value="1"/>
</dbReference>
<proteinExistence type="inferred from homology"/>